<dbReference type="InterPro" id="IPR012337">
    <property type="entry name" value="RNaseH-like_sf"/>
</dbReference>
<dbReference type="Gene3D" id="3.30.420.10">
    <property type="entry name" value="Ribonuclease H-like superfamily/Ribonuclease H"/>
    <property type="match status" value="1"/>
</dbReference>
<dbReference type="AlphaFoldDB" id="A0A9N8ZJP8"/>
<dbReference type="InterPro" id="IPR036397">
    <property type="entry name" value="RNaseH_sf"/>
</dbReference>
<proteinExistence type="predicted"/>
<keyword evidence="4" id="KW-1185">Reference proteome</keyword>
<dbReference type="InterPro" id="IPR003165">
    <property type="entry name" value="Piwi"/>
</dbReference>
<dbReference type="SUPFAM" id="SSF53098">
    <property type="entry name" value="Ribonuclease H-like"/>
    <property type="match status" value="1"/>
</dbReference>
<dbReference type="OrthoDB" id="2308892at2759"/>
<accession>A0A9N8ZJP8</accession>
<dbReference type="Pfam" id="PF16486">
    <property type="entry name" value="ArgoN"/>
    <property type="match status" value="1"/>
</dbReference>
<organism evidence="3 4">
    <name type="scientific">Diversispora eburnea</name>
    <dbReference type="NCBI Taxonomy" id="1213867"/>
    <lineage>
        <taxon>Eukaryota</taxon>
        <taxon>Fungi</taxon>
        <taxon>Fungi incertae sedis</taxon>
        <taxon>Mucoromycota</taxon>
        <taxon>Glomeromycotina</taxon>
        <taxon>Glomeromycetes</taxon>
        <taxon>Diversisporales</taxon>
        <taxon>Diversisporaceae</taxon>
        <taxon>Diversispora</taxon>
    </lineage>
</organism>
<evidence type="ECO:0000259" key="2">
    <source>
        <dbReference type="PROSITE" id="PS50822"/>
    </source>
</evidence>
<evidence type="ECO:0000313" key="3">
    <source>
        <dbReference type="EMBL" id="CAG8498121.1"/>
    </source>
</evidence>
<gene>
    <name evidence="3" type="ORF">DEBURN_LOCUS4530</name>
</gene>
<feature type="region of interest" description="Disordered" evidence="1">
    <location>
        <begin position="721"/>
        <end position="740"/>
    </location>
</feature>
<sequence length="764" mass="87468">MNTTSLRKIPTKESESSSSSSSLDQTKKTKLINHELAFEELRIAERPDVGFSGKTIGLKCNYLRIKALPKVDIYHYKFTVKPFVQKPKLLFKIFCHLCLINKFGNLHPIFDGRETIYSSSPLTFDQDINFKIVNFKPLQEYINKRRPLTKEVVRCNQILNVIINFSAQCKFDVNNVDEWCNRMAKNRILGGINKENMVINVDFNEPDLRIPAEPLVKVIARLLFVHRGNPKTRYKIHGIADIITEFQNVITDDVKEKLFMPIEVCEVLSGQRLEAIEDNSGIGIKLTTENQDRFQYISERVENVLQFDNAECRLLNPPKLLCEEEGKLTEVKTKGGRWTFENRVVQVPKQLENWSVISFDDERTNSRIQKFIKELIDTLNELGLGVVNKPPILVGNKHSIRMAMGIAFKKAAINKNLAPQLIVVIITNHSKPLYAEIKKVAEIELGIATQVITSDKMIFRYNKPLLANIGLKINTKIGGKNFQLADEDMGADNSHPSALCKIKKSICGVSGSMDSSLTTYVGRSSVQKVLFNPFVENLEEMIHDLLKNYYDRNQKLPQRILYYRSGLNNNQFRDVLNIECISLKAAFARSYQSVMPTLTYIIAEKSQHTRFLPENPEDADQFGHPRSGIVVDRGITIKQEFDFYLQSHPSSNAQSRPTHYHVLYDENNFNSEELQSITYKLCFLSSSCTHAISMPVCLSYASGVANRYRLICNAANRDNHPEAMDIDENDNESNNKKNKKFDDNNFQYILPIPNEKCQNMMYFV</sequence>
<reference evidence="3" key="1">
    <citation type="submission" date="2021-06" db="EMBL/GenBank/DDBJ databases">
        <authorList>
            <person name="Kallberg Y."/>
            <person name="Tangrot J."/>
            <person name="Rosling A."/>
        </authorList>
    </citation>
    <scope>NUCLEOTIDE SEQUENCE</scope>
    <source>
        <strain evidence="3">AZ414A</strain>
    </source>
</reference>
<comment type="caution">
    <text evidence="3">The sequence shown here is derived from an EMBL/GenBank/DDBJ whole genome shotgun (WGS) entry which is preliminary data.</text>
</comment>
<name>A0A9N8ZJP8_9GLOM</name>
<feature type="region of interest" description="Disordered" evidence="1">
    <location>
        <begin position="1"/>
        <end position="27"/>
    </location>
</feature>
<dbReference type="GO" id="GO:0003676">
    <property type="term" value="F:nucleic acid binding"/>
    <property type="evidence" value="ECO:0007669"/>
    <property type="project" value="InterPro"/>
</dbReference>
<dbReference type="EMBL" id="CAJVPK010000349">
    <property type="protein sequence ID" value="CAG8498121.1"/>
    <property type="molecule type" value="Genomic_DNA"/>
</dbReference>
<dbReference type="InterPro" id="IPR032474">
    <property type="entry name" value="Argonaute_N"/>
</dbReference>
<dbReference type="PROSITE" id="PS50822">
    <property type="entry name" value="PIWI"/>
    <property type="match status" value="1"/>
</dbReference>
<feature type="domain" description="Piwi" evidence="2">
    <location>
        <begin position="421"/>
        <end position="713"/>
    </location>
</feature>
<dbReference type="PANTHER" id="PTHR22891">
    <property type="entry name" value="EUKARYOTIC TRANSLATION INITIATION FACTOR 2C"/>
    <property type="match status" value="1"/>
</dbReference>
<evidence type="ECO:0000313" key="4">
    <source>
        <dbReference type="Proteomes" id="UP000789706"/>
    </source>
</evidence>
<dbReference type="SMART" id="SM00950">
    <property type="entry name" value="Piwi"/>
    <property type="match status" value="1"/>
</dbReference>
<protein>
    <submittedName>
        <fullName evidence="3">10673_t:CDS:1</fullName>
    </submittedName>
</protein>
<dbReference type="Pfam" id="PF02171">
    <property type="entry name" value="Piwi"/>
    <property type="match status" value="1"/>
</dbReference>
<dbReference type="Gene3D" id="3.40.50.2300">
    <property type="match status" value="1"/>
</dbReference>
<dbReference type="Proteomes" id="UP000789706">
    <property type="component" value="Unassembled WGS sequence"/>
</dbReference>
<evidence type="ECO:0000256" key="1">
    <source>
        <dbReference type="SAM" id="MobiDB-lite"/>
    </source>
</evidence>